<dbReference type="EMBL" id="CP030918">
    <property type="protein sequence ID" value="AXC48790.1"/>
    <property type="molecule type" value="Genomic_DNA"/>
</dbReference>
<proteinExistence type="predicted"/>
<dbReference type="InterPro" id="IPR002123">
    <property type="entry name" value="Plipid/glycerol_acylTrfase"/>
</dbReference>
<evidence type="ECO:0000313" key="7">
    <source>
        <dbReference type="Proteomes" id="UP000252023"/>
    </source>
</evidence>
<evidence type="ECO:0000259" key="5">
    <source>
        <dbReference type="SMART" id="SM00563"/>
    </source>
</evidence>
<dbReference type="CDD" id="cd07989">
    <property type="entry name" value="LPLAT_AGPAT-like"/>
    <property type="match status" value="1"/>
</dbReference>
<dbReference type="PANTHER" id="PTHR10434">
    <property type="entry name" value="1-ACYL-SN-GLYCEROL-3-PHOSPHATE ACYLTRANSFERASE"/>
    <property type="match status" value="1"/>
</dbReference>
<accession>A0A344PHD5</accession>
<dbReference type="SMART" id="SM00563">
    <property type="entry name" value="PlsC"/>
    <property type="match status" value="1"/>
</dbReference>
<sequence>MRAREQYRPGPLGPLAWPRAILFYLHIAFATILIGLWGLPQVLIDRHRAQRVATIWVGYLIRCARWHLGLTCEVRGTPPRGDCIIASKHQSFWDILVLAHVLPRRAFIMKREVMRVPIMGAYAKAVGSIPIDRASGASAMGQIIAAVRKAMASDDGLGQLIIYPEGTRTRPGERRRYKHGVATIAEATDLPVHPVAVNVGLFWPRKGIPIRSGRAVIEFLPQLPPGLSPPEIITALQQVIEPASDALMAEAGFVPPPATPTQA</sequence>
<dbReference type="SUPFAM" id="SSF69593">
    <property type="entry name" value="Glycerol-3-phosphate (1)-acyltransferase"/>
    <property type="match status" value="1"/>
</dbReference>
<keyword evidence="7" id="KW-1185">Reference proteome</keyword>
<dbReference type="PANTHER" id="PTHR10434:SF40">
    <property type="entry name" value="1-ACYL-SN-GLYCEROL-3-PHOSPHATE ACYLTRANSFERASE"/>
    <property type="match status" value="1"/>
</dbReference>
<keyword evidence="3 6" id="KW-0012">Acyltransferase</keyword>
<gene>
    <name evidence="6" type="ORF">DRW48_02965</name>
</gene>
<name>A0A344PHD5_9RHOB</name>
<keyword evidence="4" id="KW-0812">Transmembrane</keyword>
<dbReference type="Proteomes" id="UP000252023">
    <property type="component" value="Chromosome"/>
</dbReference>
<dbReference type="KEGG" id="pars:DRW48_02965"/>
<dbReference type="RefSeq" id="WP_114075109.1">
    <property type="nucleotide sequence ID" value="NZ_CP030918.1"/>
</dbReference>
<evidence type="ECO:0000256" key="4">
    <source>
        <dbReference type="SAM" id="Phobius"/>
    </source>
</evidence>
<evidence type="ECO:0000313" key="6">
    <source>
        <dbReference type="EMBL" id="AXC48790.1"/>
    </source>
</evidence>
<feature type="transmembrane region" description="Helical" evidence="4">
    <location>
        <begin position="21"/>
        <end position="39"/>
    </location>
</feature>
<organism evidence="6 7">
    <name type="scientific">Paracoccus suum</name>
    <dbReference type="NCBI Taxonomy" id="2259340"/>
    <lineage>
        <taxon>Bacteria</taxon>
        <taxon>Pseudomonadati</taxon>
        <taxon>Pseudomonadota</taxon>
        <taxon>Alphaproteobacteria</taxon>
        <taxon>Rhodobacterales</taxon>
        <taxon>Paracoccaceae</taxon>
        <taxon>Paracoccus</taxon>
    </lineage>
</organism>
<dbReference type="AlphaFoldDB" id="A0A344PHD5"/>
<evidence type="ECO:0000256" key="1">
    <source>
        <dbReference type="ARBA" id="ARBA00005189"/>
    </source>
</evidence>
<dbReference type="GO" id="GO:0003841">
    <property type="term" value="F:1-acylglycerol-3-phosphate O-acyltransferase activity"/>
    <property type="evidence" value="ECO:0007669"/>
    <property type="project" value="TreeGrafter"/>
</dbReference>
<feature type="domain" description="Phospholipid/glycerol acyltransferase" evidence="5">
    <location>
        <begin position="83"/>
        <end position="200"/>
    </location>
</feature>
<keyword evidence="4" id="KW-0472">Membrane</keyword>
<evidence type="ECO:0000256" key="3">
    <source>
        <dbReference type="ARBA" id="ARBA00023315"/>
    </source>
</evidence>
<dbReference type="GO" id="GO:0006654">
    <property type="term" value="P:phosphatidic acid biosynthetic process"/>
    <property type="evidence" value="ECO:0007669"/>
    <property type="project" value="TreeGrafter"/>
</dbReference>
<comment type="pathway">
    <text evidence="1">Lipid metabolism.</text>
</comment>
<protein>
    <submittedName>
        <fullName evidence="6">1-acyl-sn-glycerol-3-phosphate acyltransferase</fullName>
    </submittedName>
</protein>
<dbReference type="OrthoDB" id="5290997at2"/>
<keyword evidence="4" id="KW-1133">Transmembrane helix</keyword>
<keyword evidence="2 6" id="KW-0808">Transferase</keyword>
<reference evidence="7" key="1">
    <citation type="submission" date="2018-07" db="EMBL/GenBank/DDBJ databases">
        <title>Genome sequencing of Paracoccus sp. SC2-6.</title>
        <authorList>
            <person name="Heo J."/>
            <person name="Kim S.-J."/>
            <person name="Kwon S.-W."/>
        </authorList>
    </citation>
    <scope>NUCLEOTIDE SEQUENCE [LARGE SCALE GENOMIC DNA]</scope>
    <source>
        <strain evidence="7">SC2-6</strain>
    </source>
</reference>
<dbReference type="Pfam" id="PF01553">
    <property type="entry name" value="Acyltransferase"/>
    <property type="match status" value="1"/>
</dbReference>
<evidence type="ECO:0000256" key="2">
    <source>
        <dbReference type="ARBA" id="ARBA00022679"/>
    </source>
</evidence>